<gene>
    <name evidence="3" type="ORF">Moror_532</name>
</gene>
<dbReference type="SUPFAM" id="SSF51430">
    <property type="entry name" value="NAD(P)-linked oxidoreductase"/>
    <property type="match status" value="1"/>
</dbReference>
<keyword evidence="4" id="KW-1185">Reference proteome</keyword>
<organism evidence="3 4">
    <name type="scientific">Moniliophthora roreri (strain MCA 2997)</name>
    <name type="common">Cocoa frosty pod rot fungus</name>
    <name type="synonym">Crinipellis roreri</name>
    <dbReference type="NCBI Taxonomy" id="1381753"/>
    <lineage>
        <taxon>Eukaryota</taxon>
        <taxon>Fungi</taxon>
        <taxon>Dikarya</taxon>
        <taxon>Basidiomycota</taxon>
        <taxon>Agaricomycotina</taxon>
        <taxon>Agaricomycetes</taxon>
        <taxon>Agaricomycetidae</taxon>
        <taxon>Agaricales</taxon>
        <taxon>Marasmiineae</taxon>
        <taxon>Marasmiaceae</taxon>
        <taxon>Moniliophthora</taxon>
    </lineage>
</organism>
<feature type="compositionally biased region" description="Basic and acidic residues" evidence="1">
    <location>
        <begin position="135"/>
        <end position="144"/>
    </location>
</feature>
<keyword evidence="2" id="KW-0472">Membrane</keyword>
<dbReference type="Gene3D" id="3.20.20.100">
    <property type="entry name" value="NADP-dependent oxidoreductase domain"/>
    <property type="match status" value="1"/>
</dbReference>
<feature type="transmembrane region" description="Helical" evidence="2">
    <location>
        <begin position="21"/>
        <end position="39"/>
    </location>
</feature>
<accession>V2WDA9</accession>
<reference evidence="3 4" key="1">
    <citation type="journal article" date="2014" name="BMC Genomics">
        <title>Genome and secretome analysis of the hemibiotrophic fungal pathogen, Moniliophthora roreri, which causes frosty pod rot disease of cacao: mechanisms of the biotrophic and necrotrophic phases.</title>
        <authorList>
            <person name="Meinhardt L.W."/>
            <person name="Costa G.G.L."/>
            <person name="Thomazella D.P.T."/>
            <person name="Teixeira P.J.P.L."/>
            <person name="Carazzolle M.F."/>
            <person name="Schuster S.C."/>
            <person name="Carlson J.E."/>
            <person name="Guiltinan M.J."/>
            <person name="Mieczkowski P."/>
            <person name="Farmer A."/>
            <person name="Ramaraj T."/>
            <person name="Crozier J."/>
            <person name="Davis R.E."/>
            <person name="Shao J."/>
            <person name="Melnick R.L."/>
            <person name="Pereira G.A.G."/>
            <person name="Bailey B.A."/>
        </authorList>
    </citation>
    <scope>NUCLEOTIDE SEQUENCE [LARGE SCALE GENOMIC DNA]</scope>
    <source>
        <strain evidence="3 4">MCA 2997</strain>
    </source>
</reference>
<name>V2WDA9_MONRO</name>
<feature type="compositionally biased region" description="Basic and acidic residues" evidence="1">
    <location>
        <begin position="1"/>
        <end position="15"/>
    </location>
</feature>
<dbReference type="InterPro" id="IPR036812">
    <property type="entry name" value="NAD(P)_OxRdtase_dom_sf"/>
</dbReference>
<proteinExistence type="predicted"/>
<dbReference type="KEGG" id="mrr:Moror_532"/>
<evidence type="ECO:0000256" key="2">
    <source>
        <dbReference type="SAM" id="Phobius"/>
    </source>
</evidence>
<sequence length="156" mass="16963">MNHDKSPKYNDDKGKRNSRSPGKLLAFSVPLTISMMFSLRHLNSSFNFRSVLGPFRCHHGAATAGGLPTHYILNNGAKIPSVALGQRQTGPAVKKALNAGYRHIDGAWIYRLCQTLGLKVPINLKLSIVERKRGRRSVEGKRGTEGSSLAGLQAVG</sequence>
<evidence type="ECO:0000256" key="1">
    <source>
        <dbReference type="SAM" id="MobiDB-lite"/>
    </source>
</evidence>
<dbReference type="EMBL" id="AWSO01001225">
    <property type="protein sequence ID" value="ESK84803.1"/>
    <property type="molecule type" value="Genomic_DNA"/>
</dbReference>
<dbReference type="Proteomes" id="UP000017559">
    <property type="component" value="Unassembled WGS sequence"/>
</dbReference>
<comment type="caution">
    <text evidence="3">The sequence shown here is derived from an EMBL/GenBank/DDBJ whole genome shotgun (WGS) entry which is preliminary data.</text>
</comment>
<feature type="region of interest" description="Disordered" evidence="1">
    <location>
        <begin position="135"/>
        <end position="156"/>
    </location>
</feature>
<evidence type="ECO:0000313" key="3">
    <source>
        <dbReference type="EMBL" id="ESK84803.1"/>
    </source>
</evidence>
<dbReference type="AlphaFoldDB" id="V2WDA9"/>
<keyword evidence="2" id="KW-1133">Transmembrane helix</keyword>
<dbReference type="HOGENOM" id="CLU_1687085_0_0_1"/>
<evidence type="ECO:0000313" key="4">
    <source>
        <dbReference type="Proteomes" id="UP000017559"/>
    </source>
</evidence>
<keyword evidence="2" id="KW-0812">Transmembrane</keyword>
<protein>
    <submittedName>
        <fullName evidence="3">Aldehyde reductase i</fullName>
    </submittedName>
</protein>
<feature type="region of interest" description="Disordered" evidence="1">
    <location>
        <begin position="1"/>
        <end position="21"/>
    </location>
</feature>
<dbReference type="OrthoDB" id="3266810at2759"/>